<keyword evidence="4" id="KW-0175">Coiled coil</keyword>
<dbReference type="PANTHER" id="PTHR35372:SF2">
    <property type="entry name" value="SF3 HELICASE DOMAIN-CONTAINING PROTEIN"/>
    <property type="match status" value="1"/>
</dbReference>
<evidence type="ECO:0000256" key="4">
    <source>
        <dbReference type="SAM" id="Coils"/>
    </source>
</evidence>
<dbReference type="InterPro" id="IPR027417">
    <property type="entry name" value="P-loop_NTPase"/>
</dbReference>
<comment type="caution">
    <text evidence="7">The sequence shown here is derived from an EMBL/GenBank/DDBJ whole genome shotgun (WGS) entry which is preliminary data.</text>
</comment>
<evidence type="ECO:0000256" key="3">
    <source>
        <dbReference type="ARBA" id="ARBA00022840"/>
    </source>
</evidence>
<keyword evidence="3" id="KW-0067">ATP-binding</keyword>
<dbReference type="InterPro" id="IPR006500">
    <property type="entry name" value="Helicase_put_C_phage/plasmid"/>
</dbReference>
<dbReference type="Pfam" id="PF08706">
    <property type="entry name" value="D5_N"/>
    <property type="match status" value="1"/>
</dbReference>
<dbReference type="NCBIfam" id="TIGR01613">
    <property type="entry name" value="primase_Cterm"/>
    <property type="match status" value="1"/>
</dbReference>
<dbReference type="EMBL" id="QMIF01000012">
    <property type="protein sequence ID" value="TVM32133.1"/>
    <property type="molecule type" value="Genomic_DNA"/>
</dbReference>
<feature type="region of interest" description="Disordered" evidence="5">
    <location>
        <begin position="1"/>
        <end position="33"/>
    </location>
</feature>
<dbReference type="GO" id="GO:0005524">
    <property type="term" value="F:ATP binding"/>
    <property type="evidence" value="ECO:0007669"/>
    <property type="project" value="UniProtKB-KW"/>
</dbReference>
<dbReference type="InterPro" id="IPR014818">
    <property type="entry name" value="Phage/plasmid_primase_P4_C"/>
</dbReference>
<evidence type="ECO:0000313" key="8">
    <source>
        <dbReference type="Proteomes" id="UP000434052"/>
    </source>
</evidence>
<protein>
    <recommendedName>
        <fullName evidence="6">SF3 helicase domain-containing protein</fullName>
    </recommendedName>
</protein>
<dbReference type="RefSeq" id="WP_144306498.1">
    <property type="nucleotide sequence ID" value="NZ_QMIF01000012.1"/>
</dbReference>
<feature type="domain" description="SF3 helicase" evidence="6">
    <location>
        <begin position="230"/>
        <end position="395"/>
    </location>
</feature>
<dbReference type="AlphaFoldDB" id="A0A6P1ZDK8"/>
<dbReference type="PANTHER" id="PTHR35372">
    <property type="entry name" value="ATP BINDING PROTEIN-RELATED"/>
    <property type="match status" value="1"/>
</dbReference>
<evidence type="ECO:0000256" key="1">
    <source>
        <dbReference type="ARBA" id="ARBA00022741"/>
    </source>
</evidence>
<proteinExistence type="predicted"/>
<organism evidence="7 8">
    <name type="scientific">Oceanidesulfovibrio marinus</name>
    <dbReference type="NCBI Taxonomy" id="370038"/>
    <lineage>
        <taxon>Bacteria</taxon>
        <taxon>Pseudomonadati</taxon>
        <taxon>Thermodesulfobacteriota</taxon>
        <taxon>Desulfovibrionia</taxon>
        <taxon>Desulfovibrionales</taxon>
        <taxon>Desulfovibrionaceae</taxon>
        <taxon>Oceanidesulfovibrio</taxon>
    </lineage>
</organism>
<keyword evidence="2" id="KW-0378">Hydrolase</keyword>
<sequence>MAPPESNGSSRETIRKQVQARREKEREVHAKEAPAGPVLTSDDIRAAIYKEEVGLAELLIKLLSGRYCFDHAAGVWHRWAGHYWEPDHLREHRKAVDELADRLEEEAKTVSAGGAKFKKQGKTEKAEDEEKYAGLLREKAKALRRARTRNVVVDMSADGEGSLGVTGEQWDCEPKLLPVENGVVELETGRLRPGRPEEYLRAHAPTRYDPEAQCPAFETFLNEIHPELREVHAFLKRALGYGLLGEVREHKFLIFYGQGRNGKGVLLAALQETLGDQLFRTVVKELLLDQGKVRSSSGPRPEIMSLRGLRFATAQEPDDGQRFSLGAVKELTGGNTLVGRNPHDKREQAFKPSHLFVLETNFMPRAQADDYAFWERVLLLRFPVSFVDREALAPNERRQDRDLKDKLAKEKEGILRWLVEGYLEWCERGLDPPPYVRDATAEYRRDEDYIADFLEARCVVDDRVWPGMTPDEYLSLERTMETQSARLYDEFKEWAVDEAGFKKAPAHAKFSRDMKRRFPSVKRGSVYFGGVGIRAEG</sequence>
<dbReference type="OrthoDB" id="9763644at2"/>
<evidence type="ECO:0000256" key="2">
    <source>
        <dbReference type="ARBA" id="ARBA00022801"/>
    </source>
</evidence>
<reference evidence="7 8" key="1">
    <citation type="submission" date="2018-06" db="EMBL/GenBank/DDBJ databases">
        <title>Complete genome of Desulfovibrio marinus P48SEP.</title>
        <authorList>
            <person name="Crispim J.S."/>
            <person name="Vidigal P.M.P."/>
            <person name="Silva L.C.F."/>
            <person name="Araujo L.C."/>
            <person name="Laguardia C.N."/>
            <person name="Dias R.S."/>
            <person name="Sousa M.P."/>
            <person name="Paula S.O."/>
            <person name="Silva C."/>
        </authorList>
    </citation>
    <scope>NUCLEOTIDE SEQUENCE [LARGE SCALE GENOMIC DNA]</scope>
    <source>
        <strain evidence="7 8">P48SEP</strain>
    </source>
</reference>
<dbReference type="GO" id="GO:0016787">
    <property type="term" value="F:hydrolase activity"/>
    <property type="evidence" value="ECO:0007669"/>
    <property type="project" value="UniProtKB-KW"/>
</dbReference>
<gene>
    <name evidence="7" type="ORF">DQK91_16520</name>
</gene>
<dbReference type="SUPFAM" id="SSF52540">
    <property type="entry name" value="P-loop containing nucleoside triphosphate hydrolases"/>
    <property type="match status" value="1"/>
</dbReference>
<feature type="compositionally biased region" description="Basic and acidic residues" evidence="5">
    <location>
        <begin position="12"/>
        <end position="32"/>
    </location>
</feature>
<dbReference type="InterPro" id="IPR051620">
    <property type="entry name" value="ORF904-like_C"/>
</dbReference>
<evidence type="ECO:0000313" key="7">
    <source>
        <dbReference type="EMBL" id="TVM32133.1"/>
    </source>
</evidence>
<feature type="coiled-coil region" evidence="4">
    <location>
        <begin position="89"/>
        <end position="145"/>
    </location>
</feature>
<dbReference type="Proteomes" id="UP000434052">
    <property type="component" value="Unassembled WGS sequence"/>
</dbReference>
<dbReference type="SMART" id="SM00885">
    <property type="entry name" value="D5_N"/>
    <property type="match status" value="1"/>
</dbReference>
<dbReference type="Gene3D" id="3.40.50.300">
    <property type="entry name" value="P-loop containing nucleotide triphosphate hydrolases"/>
    <property type="match status" value="1"/>
</dbReference>
<dbReference type="PROSITE" id="PS51206">
    <property type="entry name" value="SF3_HELICASE_1"/>
    <property type="match status" value="1"/>
</dbReference>
<name>A0A6P1ZDK8_9BACT</name>
<accession>A0A6P1ZDK8</accession>
<evidence type="ECO:0000256" key="5">
    <source>
        <dbReference type="SAM" id="MobiDB-lite"/>
    </source>
</evidence>
<dbReference type="InterPro" id="IPR014015">
    <property type="entry name" value="Helicase_SF3_DNA-vir"/>
</dbReference>
<keyword evidence="1" id="KW-0547">Nucleotide-binding</keyword>
<evidence type="ECO:0000259" key="6">
    <source>
        <dbReference type="PROSITE" id="PS51206"/>
    </source>
</evidence>
<feature type="compositionally biased region" description="Polar residues" evidence="5">
    <location>
        <begin position="1"/>
        <end position="11"/>
    </location>
</feature>